<dbReference type="Gene3D" id="3.40.630.30">
    <property type="match status" value="1"/>
</dbReference>
<dbReference type="GO" id="GO:0008999">
    <property type="term" value="F:protein-N-terminal-alanine acetyltransferase activity"/>
    <property type="evidence" value="ECO:0007669"/>
    <property type="project" value="TreeGrafter"/>
</dbReference>
<protein>
    <submittedName>
        <fullName evidence="2">GNAT family N-acetyltransferase</fullName>
    </submittedName>
</protein>
<dbReference type="InterPro" id="IPR016181">
    <property type="entry name" value="Acyl_CoA_acyltransferase"/>
</dbReference>
<keyword evidence="3" id="KW-1185">Reference proteome</keyword>
<evidence type="ECO:0000259" key="1">
    <source>
        <dbReference type="PROSITE" id="PS51186"/>
    </source>
</evidence>
<dbReference type="Pfam" id="PF00583">
    <property type="entry name" value="Acetyltransf_1"/>
    <property type="match status" value="1"/>
</dbReference>
<name>A0A841U622_9BACL</name>
<dbReference type="SUPFAM" id="SSF55729">
    <property type="entry name" value="Acyl-CoA N-acyltransferases (Nat)"/>
    <property type="match status" value="1"/>
</dbReference>
<evidence type="ECO:0000313" key="3">
    <source>
        <dbReference type="Proteomes" id="UP000553776"/>
    </source>
</evidence>
<sequence length="154" mass="18166">MIRWKRPRDTRGIVRLVRSELVPVSPWHHPRDGRLYDEVSRRLRKGGTLVAARSGSSEPFGFVHLVVQDQTLFIDLLAVDSAYQNRHWGRDLMRRAEEYGLAEGCRRAMLYVDEDNGKAQRFYMRLGYSAVRHLEALKCYQMEKPLFRWSGEWL</sequence>
<dbReference type="PANTHER" id="PTHR43617:SF20">
    <property type="entry name" value="N-ALPHA-ACETYLTRANSFERASE RIMI"/>
    <property type="match status" value="1"/>
</dbReference>
<dbReference type="InterPro" id="IPR000182">
    <property type="entry name" value="GNAT_dom"/>
</dbReference>
<dbReference type="PROSITE" id="PS51186">
    <property type="entry name" value="GNAT"/>
    <property type="match status" value="1"/>
</dbReference>
<dbReference type="CDD" id="cd04301">
    <property type="entry name" value="NAT_SF"/>
    <property type="match status" value="1"/>
</dbReference>
<dbReference type="AlphaFoldDB" id="A0A841U622"/>
<evidence type="ECO:0000313" key="2">
    <source>
        <dbReference type="EMBL" id="MBB6696117.1"/>
    </source>
</evidence>
<proteinExistence type="predicted"/>
<gene>
    <name evidence="2" type="ORF">H7B90_32485</name>
</gene>
<accession>A0A841U622</accession>
<dbReference type="EMBL" id="JACJVR010000180">
    <property type="protein sequence ID" value="MBB6696117.1"/>
    <property type="molecule type" value="Genomic_DNA"/>
</dbReference>
<dbReference type="PANTHER" id="PTHR43617">
    <property type="entry name" value="L-AMINO ACID N-ACETYLTRANSFERASE"/>
    <property type="match status" value="1"/>
</dbReference>
<keyword evidence="2" id="KW-0808">Transferase</keyword>
<comment type="caution">
    <text evidence="2">The sequence shown here is derived from an EMBL/GenBank/DDBJ whole genome shotgun (WGS) entry which is preliminary data.</text>
</comment>
<feature type="domain" description="N-acetyltransferase" evidence="1">
    <location>
        <begin position="1"/>
        <end position="147"/>
    </location>
</feature>
<dbReference type="Proteomes" id="UP000553776">
    <property type="component" value="Unassembled WGS sequence"/>
</dbReference>
<organism evidence="2 3">
    <name type="scientific">Cohnella xylanilytica</name>
    <dbReference type="NCBI Taxonomy" id="557555"/>
    <lineage>
        <taxon>Bacteria</taxon>
        <taxon>Bacillati</taxon>
        <taxon>Bacillota</taxon>
        <taxon>Bacilli</taxon>
        <taxon>Bacillales</taxon>
        <taxon>Paenibacillaceae</taxon>
        <taxon>Cohnella</taxon>
    </lineage>
</organism>
<dbReference type="RefSeq" id="WP_185140052.1">
    <property type="nucleotide sequence ID" value="NZ_JACJVR010000180.1"/>
</dbReference>
<dbReference type="InterPro" id="IPR050276">
    <property type="entry name" value="MshD_Acetyltransferase"/>
</dbReference>
<reference evidence="2 3" key="1">
    <citation type="submission" date="2020-08" db="EMBL/GenBank/DDBJ databases">
        <title>Cohnella phylogeny.</title>
        <authorList>
            <person name="Dunlap C."/>
        </authorList>
    </citation>
    <scope>NUCLEOTIDE SEQUENCE [LARGE SCALE GENOMIC DNA]</scope>
    <source>
        <strain evidence="2 3">DSM 25239</strain>
    </source>
</reference>